<reference evidence="7 8" key="1">
    <citation type="submission" date="2021-01" db="EMBL/GenBank/DDBJ databases">
        <title>Whole genome shotgun sequence of Planotetraspora mira NBRC 15435.</title>
        <authorList>
            <person name="Komaki H."/>
            <person name="Tamura T."/>
        </authorList>
    </citation>
    <scope>NUCLEOTIDE SEQUENCE [LARGE SCALE GENOMIC DNA]</scope>
    <source>
        <strain evidence="7 8">NBRC 15435</strain>
    </source>
</reference>
<gene>
    <name evidence="7" type="ORF">Pmi06nite_64870</name>
</gene>
<dbReference type="InterPro" id="IPR001647">
    <property type="entry name" value="HTH_TetR"/>
</dbReference>
<dbReference type="SUPFAM" id="SSF48498">
    <property type="entry name" value="Tetracyclin repressor-like, C-terminal domain"/>
    <property type="match status" value="1"/>
</dbReference>
<keyword evidence="3" id="KW-0804">Transcription</keyword>
<dbReference type="InterPro" id="IPR009057">
    <property type="entry name" value="Homeodomain-like_sf"/>
</dbReference>
<evidence type="ECO:0000259" key="6">
    <source>
        <dbReference type="PROSITE" id="PS50977"/>
    </source>
</evidence>
<feature type="DNA-binding region" description="H-T-H motif" evidence="4">
    <location>
        <begin position="52"/>
        <end position="71"/>
    </location>
</feature>
<accession>A0A8J3U5G7</accession>
<comment type="caution">
    <text evidence="7">The sequence shown here is derived from an EMBL/GenBank/DDBJ whole genome shotgun (WGS) entry which is preliminary data.</text>
</comment>
<evidence type="ECO:0000313" key="8">
    <source>
        <dbReference type="Proteomes" id="UP000650628"/>
    </source>
</evidence>
<dbReference type="PROSITE" id="PS50977">
    <property type="entry name" value="HTH_TETR_2"/>
    <property type="match status" value="1"/>
</dbReference>
<evidence type="ECO:0000256" key="3">
    <source>
        <dbReference type="ARBA" id="ARBA00023163"/>
    </source>
</evidence>
<feature type="region of interest" description="Disordered" evidence="5">
    <location>
        <begin position="210"/>
        <end position="229"/>
    </location>
</feature>
<dbReference type="InterPro" id="IPR050109">
    <property type="entry name" value="HTH-type_TetR-like_transc_reg"/>
</dbReference>
<keyword evidence="2 4" id="KW-0238">DNA-binding</keyword>
<proteinExistence type="predicted"/>
<sequence length="229" mass="24679">MPAQPSHKPSGHVGDVPGEADPAGLRADARRNRERILEAAREVFAAQGIDAPISAVARRAGVGVATLYRRFPTRTALATAAFAEQLALCAAAFDEALTDPDPGHGLYALLEKVCTTQVTDRGFATVFLDQFPDALDHDHERDCAEEGLARLVQRARETGQLRDDFDPADITLLLLANSGLAGQPRETALAASRRLLAYLFQAFQAQRPGSLPPPAAMELREIRQPPGRP</sequence>
<dbReference type="GO" id="GO:0000976">
    <property type="term" value="F:transcription cis-regulatory region binding"/>
    <property type="evidence" value="ECO:0007669"/>
    <property type="project" value="TreeGrafter"/>
</dbReference>
<dbReference type="Pfam" id="PF00440">
    <property type="entry name" value="TetR_N"/>
    <property type="match status" value="1"/>
</dbReference>
<protein>
    <submittedName>
        <fullName evidence="7">TetR family transcriptional regulator</fullName>
    </submittedName>
</protein>
<dbReference type="PRINTS" id="PR00455">
    <property type="entry name" value="HTHTETR"/>
</dbReference>
<dbReference type="Proteomes" id="UP000650628">
    <property type="component" value="Unassembled WGS sequence"/>
</dbReference>
<dbReference type="SUPFAM" id="SSF46689">
    <property type="entry name" value="Homeodomain-like"/>
    <property type="match status" value="1"/>
</dbReference>
<dbReference type="EMBL" id="BOOO01000037">
    <property type="protein sequence ID" value="GII33045.1"/>
    <property type="molecule type" value="Genomic_DNA"/>
</dbReference>
<evidence type="ECO:0000256" key="1">
    <source>
        <dbReference type="ARBA" id="ARBA00023015"/>
    </source>
</evidence>
<dbReference type="Pfam" id="PF21597">
    <property type="entry name" value="TetR_C_43"/>
    <property type="match status" value="1"/>
</dbReference>
<feature type="region of interest" description="Disordered" evidence="5">
    <location>
        <begin position="1"/>
        <end position="23"/>
    </location>
</feature>
<evidence type="ECO:0000256" key="5">
    <source>
        <dbReference type="SAM" id="MobiDB-lite"/>
    </source>
</evidence>
<keyword evidence="1" id="KW-0805">Transcription regulation</keyword>
<evidence type="ECO:0000256" key="2">
    <source>
        <dbReference type="ARBA" id="ARBA00023125"/>
    </source>
</evidence>
<dbReference type="PANTHER" id="PTHR30055">
    <property type="entry name" value="HTH-TYPE TRANSCRIPTIONAL REGULATOR RUTR"/>
    <property type="match status" value="1"/>
</dbReference>
<dbReference type="GO" id="GO:0003700">
    <property type="term" value="F:DNA-binding transcription factor activity"/>
    <property type="evidence" value="ECO:0007669"/>
    <property type="project" value="TreeGrafter"/>
</dbReference>
<name>A0A8J3U5G7_9ACTN</name>
<evidence type="ECO:0000313" key="7">
    <source>
        <dbReference type="EMBL" id="GII33045.1"/>
    </source>
</evidence>
<keyword evidence="8" id="KW-1185">Reference proteome</keyword>
<organism evidence="7 8">
    <name type="scientific">Planotetraspora mira</name>
    <dbReference type="NCBI Taxonomy" id="58121"/>
    <lineage>
        <taxon>Bacteria</taxon>
        <taxon>Bacillati</taxon>
        <taxon>Actinomycetota</taxon>
        <taxon>Actinomycetes</taxon>
        <taxon>Streptosporangiales</taxon>
        <taxon>Streptosporangiaceae</taxon>
        <taxon>Planotetraspora</taxon>
    </lineage>
</organism>
<dbReference type="PANTHER" id="PTHR30055:SF234">
    <property type="entry name" value="HTH-TYPE TRANSCRIPTIONAL REGULATOR BETI"/>
    <property type="match status" value="1"/>
</dbReference>
<dbReference type="Gene3D" id="1.10.357.10">
    <property type="entry name" value="Tetracycline Repressor, domain 2"/>
    <property type="match status" value="1"/>
</dbReference>
<dbReference type="InterPro" id="IPR049445">
    <property type="entry name" value="TetR_SbtR-like_C"/>
</dbReference>
<dbReference type="AlphaFoldDB" id="A0A8J3U5G7"/>
<evidence type="ECO:0000256" key="4">
    <source>
        <dbReference type="PROSITE-ProRule" id="PRU00335"/>
    </source>
</evidence>
<dbReference type="InterPro" id="IPR036271">
    <property type="entry name" value="Tet_transcr_reg_TetR-rel_C_sf"/>
</dbReference>
<feature type="domain" description="HTH tetR-type" evidence="6">
    <location>
        <begin position="30"/>
        <end position="89"/>
    </location>
</feature>